<dbReference type="AlphaFoldDB" id="A0A4Z2FDW2"/>
<organism evidence="1 2">
    <name type="scientific">Liparis tanakae</name>
    <name type="common">Tanaka's snailfish</name>
    <dbReference type="NCBI Taxonomy" id="230148"/>
    <lineage>
        <taxon>Eukaryota</taxon>
        <taxon>Metazoa</taxon>
        <taxon>Chordata</taxon>
        <taxon>Craniata</taxon>
        <taxon>Vertebrata</taxon>
        <taxon>Euteleostomi</taxon>
        <taxon>Actinopterygii</taxon>
        <taxon>Neopterygii</taxon>
        <taxon>Teleostei</taxon>
        <taxon>Neoteleostei</taxon>
        <taxon>Acanthomorphata</taxon>
        <taxon>Eupercaria</taxon>
        <taxon>Perciformes</taxon>
        <taxon>Cottioidei</taxon>
        <taxon>Cottales</taxon>
        <taxon>Liparidae</taxon>
        <taxon>Liparis</taxon>
    </lineage>
</organism>
<dbReference type="Proteomes" id="UP000314294">
    <property type="component" value="Unassembled WGS sequence"/>
</dbReference>
<name>A0A4Z2FDW2_9TELE</name>
<accession>A0A4Z2FDW2</accession>
<keyword evidence="2" id="KW-1185">Reference proteome</keyword>
<protein>
    <submittedName>
        <fullName evidence="1">Uncharacterized protein</fullName>
    </submittedName>
</protein>
<gene>
    <name evidence="1" type="ORF">EYF80_050744</name>
</gene>
<evidence type="ECO:0000313" key="1">
    <source>
        <dbReference type="EMBL" id="TNN39075.1"/>
    </source>
</evidence>
<reference evidence="1 2" key="1">
    <citation type="submission" date="2019-03" db="EMBL/GenBank/DDBJ databases">
        <title>First draft genome of Liparis tanakae, snailfish: a comprehensive survey of snailfish specific genes.</title>
        <authorList>
            <person name="Kim W."/>
            <person name="Song I."/>
            <person name="Jeong J.-H."/>
            <person name="Kim D."/>
            <person name="Kim S."/>
            <person name="Ryu S."/>
            <person name="Song J.Y."/>
            <person name="Lee S.K."/>
        </authorList>
    </citation>
    <scope>NUCLEOTIDE SEQUENCE [LARGE SCALE GENOMIC DNA]</scope>
    <source>
        <tissue evidence="1">Muscle</tissue>
    </source>
</reference>
<proteinExistence type="predicted"/>
<comment type="caution">
    <text evidence="1">The sequence shown here is derived from an EMBL/GenBank/DDBJ whole genome shotgun (WGS) entry which is preliminary data.</text>
</comment>
<sequence length="206" mass="22541">MITLRRTVMHDVRLSSTAPEPVEVLLCRTCSSRPCTTQIQRVSRPKALQRRLMDHSADVGRAVGEAVEIVAEAETVAAKAEDSEGRLMEVTLTWGVGMSMSKLIAWRSEVVRSMPSRSFPEQDLSAHRHGAVIHPGIRPAHVPLGQAVHTAQCRRLQAVCTLTAASVDVHHSQYTLCSAPLVPVCTVQFRVTEPPGFAESDAGCWR</sequence>
<dbReference type="EMBL" id="SRLO01001310">
    <property type="protein sequence ID" value="TNN39075.1"/>
    <property type="molecule type" value="Genomic_DNA"/>
</dbReference>
<evidence type="ECO:0000313" key="2">
    <source>
        <dbReference type="Proteomes" id="UP000314294"/>
    </source>
</evidence>